<evidence type="ECO:0000313" key="6">
    <source>
        <dbReference type="Proteomes" id="UP000631535"/>
    </source>
</evidence>
<proteinExistence type="inferred from homology"/>
<evidence type="ECO:0000256" key="2">
    <source>
        <dbReference type="ARBA" id="ARBA00022801"/>
    </source>
</evidence>
<evidence type="ECO:0000256" key="4">
    <source>
        <dbReference type="SAM" id="Phobius"/>
    </source>
</evidence>
<evidence type="ECO:0000256" key="3">
    <source>
        <dbReference type="SAM" id="MobiDB-lite"/>
    </source>
</evidence>
<keyword evidence="4" id="KW-0472">Membrane</keyword>
<keyword evidence="4" id="KW-0812">Transmembrane</keyword>
<dbReference type="PRINTS" id="PR00922">
    <property type="entry name" value="DADACBPTASE3"/>
</dbReference>
<dbReference type="Pfam" id="PF02113">
    <property type="entry name" value="Peptidase_S13"/>
    <property type="match status" value="2"/>
</dbReference>
<evidence type="ECO:0000313" key="5">
    <source>
        <dbReference type="EMBL" id="GGO55086.1"/>
    </source>
</evidence>
<keyword evidence="2" id="KW-0378">Hydrolase</keyword>
<dbReference type="InterPro" id="IPR000667">
    <property type="entry name" value="Peptidase_S13"/>
</dbReference>
<keyword evidence="5" id="KW-0645">Protease</keyword>
<accession>A0ABQ2MPI1</accession>
<keyword evidence="6" id="KW-1185">Reference proteome</keyword>
<organism evidence="5 6">
    <name type="scientific">Streptomyces daqingensis</name>
    <dbReference type="NCBI Taxonomy" id="1472640"/>
    <lineage>
        <taxon>Bacteria</taxon>
        <taxon>Bacillati</taxon>
        <taxon>Actinomycetota</taxon>
        <taxon>Actinomycetes</taxon>
        <taxon>Kitasatosporales</taxon>
        <taxon>Streptomycetaceae</taxon>
        <taxon>Streptomyces</taxon>
    </lineage>
</organism>
<dbReference type="Proteomes" id="UP000631535">
    <property type="component" value="Unassembled WGS sequence"/>
</dbReference>
<dbReference type="SUPFAM" id="SSF56601">
    <property type="entry name" value="beta-lactamase/transpeptidase-like"/>
    <property type="match status" value="1"/>
</dbReference>
<feature type="region of interest" description="Disordered" evidence="3">
    <location>
        <begin position="23"/>
        <end position="44"/>
    </location>
</feature>
<comment type="caution">
    <text evidence="5">The sequence shown here is derived from an EMBL/GenBank/DDBJ whole genome shotgun (WGS) entry which is preliminary data.</text>
</comment>
<dbReference type="PANTHER" id="PTHR30023">
    <property type="entry name" value="D-ALANYL-D-ALANINE CARBOXYPEPTIDASE"/>
    <property type="match status" value="1"/>
</dbReference>
<feature type="compositionally biased region" description="Gly residues" evidence="3">
    <location>
        <begin position="88"/>
        <end position="102"/>
    </location>
</feature>
<dbReference type="Gene3D" id="3.40.710.10">
    <property type="entry name" value="DD-peptidase/beta-lactamase superfamily"/>
    <property type="match status" value="2"/>
</dbReference>
<keyword evidence="5" id="KW-0121">Carboxypeptidase</keyword>
<feature type="compositionally biased region" description="Basic and acidic residues" evidence="3">
    <location>
        <begin position="321"/>
        <end position="336"/>
    </location>
</feature>
<protein>
    <submittedName>
        <fullName evidence="5">D-alanyl-D-alanine carboxypeptidase</fullName>
    </submittedName>
</protein>
<name>A0ABQ2MPI1_9ACTN</name>
<reference evidence="6" key="1">
    <citation type="journal article" date="2019" name="Int. J. Syst. Evol. Microbiol.">
        <title>The Global Catalogue of Microorganisms (GCM) 10K type strain sequencing project: providing services to taxonomists for standard genome sequencing and annotation.</title>
        <authorList>
            <consortium name="The Broad Institute Genomics Platform"/>
            <consortium name="The Broad Institute Genome Sequencing Center for Infectious Disease"/>
            <person name="Wu L."/>
            <person name="Ma J."/>
        </authorList>
    </citation>
    <scope>NUCLEOTIDE SEQUENCE [LARGE SCALE GENOMIC DNA]</scope>
    <source>
        <strain evidence="6">CGMCC 4.7178</strain>
    </source>
</reference>
<dbReference type="EMBL" id="BMMP01000016">
    <property type="protein sequence ID" value="GGO55086.1"/>
    <property type="molecule type" value="Genomic_DNA"/>
</dbReference>
<keyword evidence="4" id="KW-1133">Transmembrane helix</keyword>
<dbReference type="PANTHER" id="PTHR30023:SF0">
    <property type="entry name" value="PENICILLIN-SENSITIVE CARBOXYPEPTIDASE A"/>
    <property type="match status" value="1"/>
</dbReference>
<feature type="compositionally biased region" description="Acidic residues" evidence="3">
    <location>
        <begin position="308"/>
        <end position="320"/>
    </location>
</feature>
<dbReference type="NCBIfam" id="TIGR00666">
    <property type="entry name" value="PBP4"/>
    <property type="match status" value="1"/>
</dbReference>
<sequence length="526" mass="53690">MRDTAAKVRDTAIRAYRETRARARRYGRRTRQHWRTATPQKRQTARVAAGSAALGLAVAVTAVAVTGPWDSGQRTAERSRAAAREGRSGGNHTGEGPGGGGSAHAPKVLAALNPEAAGGAGAGSGGGAPPPSSEALADALEPLVEDGGLGKRHALSVVDAATGKRLYSVKPRTTLTPASTVKLATAAAALSARGADHRIETRSVRGDDPDEVVLVGGGDPTLSAAALKELARATARELGGKDAGKVSLKYDTSRYSGPVEHSIGTNDNLAPVTPLMVDEGRLEGTSDRPLHGPAPRSSDPAADAAEAFADELEEQGADVDGDPKEEKAPRDAEELAVHRSAPLSALVERMLTYSDNDIAEALARQTALASGRSAGFKSAGKAVRARLDRLGLPLDGARFADGSGLSRSGKVSPALLTGLLARAADSRHADLRPVLTGLPVARFTGTLGDRYSGDSGKAGAGLVRAKTGTLTGVNALAGSVVDADGRQLLFAFMASGTKDGKAAQKTLDELASALANCGCRESPSAG</sequence>
<feature type="region of interest" description="Disordered" evidence="3">
    <location>
        <begin position="282"/>
        <end position="336"/>
    </location>
</feature>
<feature type="compositionally biased region" description="Basic residues" evidence="3">
    <location>
        <begin position="23"/>
        <end position="34"/>
    </location>
</feature>
<dbReference type="GO" id="GO:0004180">
    <property type="term" value="F:carboxypeptidase activity"/>
    <property type="evidence" value="ECO:0007669"/>
    <property type="project" value="UniProtKB-KW"/>
</dbReference>
<dbReference type="InterPro" id="IPR012338">
    <property type="entry name" value="Beta-lactam/transpept-like"/>
</dbReference>
<dbReference type="RefSeq" id="WP_189039079.1">
    <property type="nucleotide sequence ID" value="NZ_BMMP01000016.1"/>
</dbReference>
<feature type="compositionally biased region" description="Basic and acidic residues" evidence="3">
    <location>
        <begin position="75"/>
        <end position="87"/>
    </location>
</feature>
<gene>
    <name evidence="5" type="ORF">GCM10012287_45510</name>
</gene>
<feature type="compositionally biased region" description="Low complexity" evidence="3">
    <location>
        <begin position="293"/>
        <end position="307"/>
    </location>
</feature>
<feature type="region of interest" description="Disordered" evidence="3">
    <location>
        <begin position="70"/>
        <end position="135"/>
    </location>
</feature>
<evidence type="ECO:0000256" key="1">
    <source>
        <dbReference type="ARBA" id="ARBA00006096"/>
    </source>
</evidence>
<feature type="compositionally biased region" description="Gly residues" evidence="3">
    <location>
        <begin position="118"/>
        <end position="127"/>
    </location>
</feature>
<feature type="transmembrane region" description="Helical" evidence="4">
    <location>
        <begin position="47"/>
        <end position="69"/>
    </location>
</feature>
<comment type="similarity">
    <text evidence="1">Belongs to the peptidase S13 family.</text>
</comment>